<evidence type="ECO:0000256" key="10">
    <source>
        <dbReference type="RuleBase" id="RU362071"/>
    </source>
</evidence>
<dbReference type="EMBL" id="CCAE010000009">
    <property type="protein sequence ID" value="CDN87191.1"/>
    <property type="molecule type" value="Genomic_DNA"/>
</dbReference>
<keyword evidence="11" id="KW-0966">Cell projection</keyword>
<keyword evidence="8 10" id="KW-0975">Bacterial flagellum</keyword>
<feature type="transmembrane region" description="Helical" evidence="10">
    <location>
        <begin position="12"/>
        <end position="32"/>
    </location>
</feature>
<evidence type="ECO:0000256" key="9">
    <source>
        <dbReference type="NCBIfam" id="TIGR01400"/>
    </source>
</evidence>
<evidence type="ECO:0000256" key="4">
    <source>
        <dbReference type="ARBA" id="ARBA00022475"/>
    </source>
</evidence>
<feature type="transmembrane region" description="Helical" evidence="10">
    <location>
        <begin position="177"/>
        <end position="200"/>
    </location>
</feature>
<evidence type="ECO:0000313" key="12">
    <source>
        <dbReference type="Proteomes" id="UP000028878"/>
    </source>
</evidence>
<feature type="transmembrane region" description="Helical" evidence="10">
    <location>
        <begin position="78"/>
        <end position="103"/>
    </location>
</feature>
<dbReference type="GO" id="GO:0006605">
    <property type="term" value="P:protein targeting"/>
    <property type="evidence" value="ECO:0007669"/>
    <property type="project" value="UniProtKB-UniRule"/>
</dbReference>
<dbReference type="InterPro" id="IPR006303">
    <property type="entry name" value="FliR"/>
</dbReference>
<reference evidence="12" key="2">
    <citation type="submission" date="2014-11" db="EMBL/GenBank/DDBJ databases">
        <title>Draft genome sequence of Hydrogenophaga intermedia S1.</title>
        <authorList>
            <person name="Gan H.M."/>
            <person name="Chew T.H."/>
            <person name="Stolz A."/>
        </authorList>
    </citation>
    <scope>NUCLEOTIDE SEQUENCE [LARGE SCALE GENOMIC DNA]</scope>
    <source>
        <strain evidence="12">S1</strain>
    </source>
</reference>
<keyword evidence="11" id="KW-0969">Cilium</keyword>
<keyword evidence="7 10" id="KW-0472">Membrane</keyword>
<dbReference type="PANTHER" id="PTHR30065">
    <property type="entry name" value="FLAGELLAR BIOSYNTHETIC PROTEIN FLIR"/>
    <property type="match status" value="1"/>
</dbReference>
<dbReference type="GO" id="GO:0009425">
    <property type="term" value="C:bacterial-type flagellum basal body"/>
    <property type="evidence" value="ECO:0007669"/>
    <property type="project" value="UniProtKB-SubCell"/>
</dbReference>
<accession>A0A1L1PRG4</accession>
<dbReference type="Proteomes" id="UP000028878">
    <property type="component" value="Unassembled WGS sequence"/>
</dbReference>
<sequence length="256" mass="27522">MEPVFGQMLATLMALWWPFVRVLAILSFMPVIGENMVPVTVRVLLALTLAVVLLPIAAPPTPISPFSLLGVVTTIEQVAIGLIIGIGFQMIMAVFALLGYMASSQMGLAMAQMNDPMSGASSDVVSALIYILTILIFFAVDGHLVFSGVMGSSFRAWPVGAGIPEQALTVLPLQVGWVFSAALLLSLPVIFSALVVQIGFGFLNRVAPTFNLFSLGFSLIIVFGLFMLGGMLQLIPQQYVNLTTRVLEMLERLMRG</sequence>
<feature type="transmembrane region" description="Helical" evidence="10">
    <location>
        <begin position="124"/>
        <end position="146"/>
    </location>
</feature>
<keyword evidence="12" id="KW-1185">Reference proteome</keyword>
<dbReference type="InterPro" id="IPR002010">
    <property type="entry name" value="T3SS_IM_R"/>
</dbReference>
<dbReference type="AlphaFoldDB" id="A0A1L1PRG4"/>
<evidence type="ECO:0000256" key="7">
    <source>
        <dbReference type="ARBA" id="ARBA00023136"/>
    </source>
</evidence>
<keyword evidence="6 10" id="KW-1133">Transmembrane helix</keyword>
<evidence type="ECO:0000256" key="5">
    <source>
        <dbReference type="ARBA" id="ARBA00022692"/>
    </source>
</evidence>
<dbReference type="RefSeq" id="WP_009518083.1">
    <property type="nucleotide sequence ID" value="NZ_CCAE010000009.1"/>
</dbReference>
<keyword evidence="11" id="KW-0282">Flagellum</keyword>
<organism evidence="11 12">
    <name type="scientific">Hydrogenophaga intermedia</name>
    <dbReference type="NCBI Taxonomy" id="65786"/>
    <lineage>
        <taxon>Bacteria</taxon>
        <taxon>Pseudomonadati</taxon>
        <taxon>Pseudomonadota</taxon>
        <taxon>Betaproteobacteria</taxon>
        <taxon>Burkholderiales</taxon>
        <taxon>Comamonadaceae</taxon>
        <taxon>Hydrogenophaga</taxon>
    </lineage>
</organism>
<proteinExistence type="inferred from homology"/>
<evidence type="ECO:0000256" key="3">
    <source>
        <dbReference type="ARBA" id="ARBA00021717"/>
    </source>
</evidence>
<dbReference type="PRINTS" id="PR00953">
    <property type="entry name" value="TYPE3IMRPROT"/>
</dbReference>
<comment type="subcellular location">
    <subcellularLocation>
        <location evidence="10">Cell membrane</location>
        <topology evidence="10">Multi-pass membrane protein</topology>
    </subcellularLocation>
    <subcellularLocation>
        <location evidence="10">Bacterial flagellum basal body</location>
    </subcellularLocation>
</comment>
<dbReference type="PANTHER" id="PTHR30065:SF8">
    <property type="entry name" value="FLAGELLAR BIOSYNTHETIC PROTEIN FLIR"/>
    <property type="match status" value="1"/>
</dbReference>
<evidence type="ECO:0000313" key="11">
    <source>
        <dbReference type="EMBL" id="CDN87191.1"/>
    </source>
</evidence>
<evidence type="ECO:0000256" key="6">
    <source>
        <dbReference type="ARBA" id="ARBA00022989"/>
    </source>
</evidence>
<comment type="similarity">
    <text evidence="2 10">Belongs to the FliR/MopE/SpaR family.</text>
</comment>
<keyword evidence="4 10" id="KW-1003">Cell membrane</keyword>
<reference evidence="12" key="1">
    <citation type="submission" date="2014-02" db="EMBL/GenBank/DDBJ databases">
        <authorList>
            <person name="Gan H."/>
        </authorList>
    </citation>
    <scope>NUCLEOTIDE SEQUENCE [LARGE SCALE GENOMIC DNA]</scope>
    <source>
        <strain evidence="12">S1</strain>
    </source>
</reference>
<comment type="function">
    <text evidence="1 10">Role in flagellar biosynthesis.</text>
</comment>
<dbReference type="GO" id="GO:0044780">
    <property type="term" value="P:bacterial-type flagellum assembly"/>
    <property type="evidence" value="ECO:0007669"/>
    <property type="project" value="UniProtKB-UniRule"/>
</dbReference>
<feature type="transmembrane region" description="Helical" evidence="10">
    <location>
        <begin position="212"/>
        <end position="235"/>
    </location>
</feature>
<evidence type="ECO:0000256" key="2">
    <source>
        <dbReference type="ARBA" id="ARBA00009772"/>
    </source>
</evidence>
<gene>
    <name evidence="11" type="ORF">BN948_01610</name>
</gene>
<evidence type="ECO:0000256" key="8">
    <source>
        <dbReference type="ARBA" id="ARBA00023143"/>
    </source>
</evidence>
<dbReference type="GO" id="GO:0005886">
    <property type="term" value="C:plasma membrane"/>
    <property type="evidence" value="ECO:0007669"/>
    <property type="project" value="UniProtKB-SubCell"/>
</dbReference>
<dbReference type="Pfam" id="PF01311">
    <property type="entry name" value="Bac_export_1"/>
    <property type="match status" value="1"/>
</dbReference>
<keyword evidence="5 10" id="KW-0812">Transmembrane</keyword>
<feature type="transmembrane region" description="Helical" evidence="10">
    <location>
        <begin position="39"/>
        <end position="58"/>
    </location>
</feature>
<protein>
    <recommendedName>
        <fullName evidence="3 9">Flagellar biosynthetic protein FliR</fullName>
    </recommendedName>
</protein>
<name>A0A1L1PRG4_HYDIT</name>
<dbReference type="NCBIfam" id="TIGR01400">
    <property type="entry name" value="fliR"/>
    <property type="match status" value="1"/>
</dbReference>
<evidence type="ECO:0000256" key="1">
    <source>
        <dbReference type="ARBA" id="ARBA00002578"/>
    </source>
</evidence>